<dbReference type="Pfam" id="PF00796">
    <property type="entry name" value="PSI_8"/>
    <property type="match status" value="1"/>
</dbReference>
<dbReference type="GO" id="GO:0015979">
    <property type="term" value="P:photosynthesis"/>
    <property type="evidence" value="ECO:0007669"/>
    <property type="project" value="UniProtKB-KW"/>
</dbReference>
<feature type="transmembrane region" description="Helical" evidence="11">
    <location>
        <begin position="75"/>
        <end position="97"/>
    </location>
</feature>
<dbReference type="GO" id="GO:0009522">
    <property type="term" value="C:photosystem I"/>
    <property type="evidence" value="ECO:0007669"/>
    <property type="project" value="UniProtKB-KW"/>
</dbReference>
<evidence type="ECO:0000256" key="6">
    <source>
        <dbReference type="ARBA" id="ARBA00022692"/>
    </source>
</evidence>
<keyword evidence="5" id="KW-0602">Photosynthesis</keyword>
<keyword evidence="9" id="KW-0793">Thylakoid</keyword>
<comment type="function">
    <text evidence="1">May help in the organization of the PsaL subunit.</text>
</comment>
<dbReference type="SUPFAM" id="SSF81540">
    <property type="entry name" value="Subunit VIII of photosystem I reaction centre, PsaI"/>
    <property type="match status" value="1"/>
</dbReference>
<dbReference type="PANTHER" id="PTHR35775">
    <property type="match status" value="1"/>
</dbReference>
<evidence type="ECO:0000313" key="13">
    <source>
        <dbReference type="Proteomes" id="UP001472866"/>
    </source>
</evidence>
<keyword evidence="13" id="KW-1185">Reference proteome</keyword>
<comment type="similarity">
    <text evidence="3">Belongs to the PsaI family.</text>
</comment>
<dbReference type="EMBL" id="CP151509">
    <property type="protein sequence ID" value="WZN64238.1"/>
    <property type="molecule type" value="Genomic_DNA"/>
</dbReference>
<dbReference type="AlphaFoldDB" id="A0AAX4PDA5"/>
<evidence type="ECO:0000256" key="11">
    <source>
        <dbReference type="SAM" id="Phobius"/>
    </source>
</evidence>
<keyword evidence="6 11" id="KW-0812">Transmembrane</keyword>
<protein>
    <recommendedName>
        <fullName evidence="4">Photosystem I reaction center subunit VIII</fullName>
    </recommendedName>
</protein>
<keyword evidence="8 11" id="KW-1133">Transmembrane helix</keyword>
<evidence type="ECO:0000256" key="3">
    <source>
        <dbReference type="ARBA" id="ARBA00005252"/>
    </source>
</evidence>
<keyword evidence="10 11" id="KW-0472">Membrane</keyword>
<dbReference type="InterPro" id="IPR036357">
    <property type="entry name" value="PSI_PsaI_sf"/>
</dbReference>
<accession>A0AAX4PDA5</accession>
<comment type="subcellular location">
    <subcellularLocation>
        <location evidence="2">Plastid</location>
        <location evidence="2">Chloroplast thylakoid membrane</location>
        <topology evidence="2">Single-pass membrane protein</topology>
    </subcellularLocation>
</comment>
<keyword evidence="7" id="KW-0603">Photosystem I</keyword>
<evidence type="ECO:0000256" key="2">
    <source>
        <dbReference type="ARBA" id="ARBA00004581"/>
    </source>
</evidence>
<dbReference type="NCBIfam" id="TIGR03052">
    <property type="entry name" value="PS_I_psaI"/>
    <property type="match status" value="1"/>
</dbReference>
<dbReference type="InterPro" id="IPR001302">
    <property type="entry name" value="PSI_PsaI"/>
</dbReference>
<reference evidence="12 13" key="1">
    <citation type="submission" date="2024-03" db="EMBL/GenBank/DDBJ databases">
        <title>Complete genome sequence of the green alga Chloropicon roscoffensis RCC1871.</title>
        <authorList>
            <person name="Lemieux C."/>
            <person name="Pombert J.-F."/>
            <person name="Otis C."/>
            <person name="Turmel M."/>
        </authorList>
    </citation>
    <scope>NUCLEOTIDE SEQUENCE [LARGE SCALE GENOMIC DNA]</scope>
    <source>
        <strain evidence="12 13">RCC1871</strain>
    </source>
</reference>
<dbReference type="GO" id="GO:0009535">
    <property type="term" value="C:chloroplast thylakoid membrane"/>
    <property type="evidence" value="ECO:0007669"/>
    <property type="project" value="UniProtKB-SubCell"/>
</dbReference>
<name>A0AAX4PDA5_9CHLO</name>
<evidence type="ECO:0000256" key="9">
    <source>
        <dbReference type="ARBA" id="ARBA00023078"/>
    </source>
</evidence>
<evidence type="ECO:0000256" key="7">
    <source>
        <dbReference type="ARBA" id="ARBA00022836"/>
    </source>
</evidence>
<organism evidence="12 13">
    <name type="scientific">Chloropicon roscoffensis</name>
    <dbReference type="NCBI Taxonomy" id="1461544"/>
    <lineage>
        <taxon>Eukaryota</taxon>
        <taxon>Viridiplantae</taxon>
        <taxon>Chlorophyta</taxon>
        <taxon>Chloropicophyceae</taxon>
        <taxon>Chloropicales</taxon>
        <taxon>Chloropicaceae</taxon>
        <taxon>Chloropicon</taxon>
    </lineage>
</organism>
<evidence type="ECO:0000256" key="10">
    <source>
        <dbReference type="ARBA" id="ARBA00023136"/>
    </source>
</evidence>
<dbReference type="PANTHER" id="PTHR35775:SF2">
    <property type="entry name" value="PHOTOSYSTEM I REACTION CENTER SUBUNIT VIII"/>
    <property type="match status" value="1"/>
</dbReference>
<evidence type="ECO:0000256" key="1">
    <source>
        <dbReference type="ARBA" id="ARBA00003541"/>
    </source>
</evidence>
<evidence type="ECO:0000256" key="4">
    <source>
        <dbReference type="ARBA" id="ARBA00019929"/>
    </source>
</evidence>
<dbReference type="Proteomes" id="UP001472866">
    <property type="component" value="Chromosome 09"/>
</dbReference>
<evidence type="ECO:0000313" key="12">
    <source>
        <dbReference type="EMBL" id="WZN64238.1"/>
    </source>
</evidence>
<gene>
    <name evidence="12" type="ORF">HKI87_09g57930</name>
</gene>
<sequence>MKVTAAKTMPRSCVRAPATRGARIATRMSAGKKTTSKVSNQVAAAAALTALTASAPALAAVNEVGQVAGAEFLPSVLVPLVGLVFPGIAMAASFIYLESEKK</sequence>
<evidence type="ECO:0000256" key="8">
    <source>
        <dbReference type="ARBA" id="ARBA00022989"/>
    </source>
</evidence>
<evidence type="ECO:0000256" key="5">
    <source>
        <dbReference type="ARBA" id="ARBA00022531"/>
    </source>
</evidence>
<proteinExistence type="inferred from homology"/>